<evidence type="ECO:0000256" key="2">
    <source>
        <dbReference type="ARBA" id="ARBA00022552"/>
    </source>
</evidence>
<dbReference type="EMBL" id="VLKU01000007">
    <property type="protein sequence ID" value="TWI33390.1"/>
    <property type="molecule type" value="Genomic_DNA"/>
</dbReference>
<evidence type="ECO:0000313" key="7">
    <source>
        <dbReference type="EMBL" id="TWI33390.1"/>
    </source>
</evidence>
<name>A0A562NMT8_9RHOB</name>
<comment type="function">
    <text evidence="6">Specifically methylates the N7 position of guanine in position 527 of 16S rRNA.</text>
</comment>
<reference evidence="7 8" key="1">
    <citation type="journal article" date="2015" name="Stand. Genomic Sci.">
        <title>Genomic Encyclopedia of Bacterial and Archaeal Type Strains, Phase III: the genomes of soil and plant-associated and newly described type strains.</title>
        <authorList>
            <person name="Whitman W.B."/>
            <person name="Woyke T."/>
            <person name="Klenk H.P."/>
            <person name="Zhou Y."/>
            <person name="Lilburn T.G."/>
            <person name="Beck B.J."/>
            <person name="De Vos P."/>
            <person name="Vandamme P."/>
            <person name="Eisen J.A."/>
            <person name="Garrity G."/>
            <person name="Hugenholtz P."/>
            <person name="Kyrpides N.C."/>
        </authorList>
    </citation>
    <scope>NUCLEOTIDE SEQUENCE [LARGE SCALE GENOMIC DNA]</scope>
    <source>
        <strain evidence="7 8">CGMCC 1.5364</strain>
    </source>
</reference>
<dbReference type="OrthoDB" id="9808773at2"/>
<evidence type="ECO:0000256" key="1">
    <source>
        <dbReference type="ARBA" id="ARBA00022490"/>
    </source>
</evidence>
<evidence type="ECO:0000256" key="3">
    <source>
        <dbReference type="ARBA" id="ARBA00022603"/>
    </source>
</evidence>
<evidence type="ECO:0000313" key="8">
    <source>
        <dbReference type="Proteomes" id="UP000316225"/>
    </source>
</evidence>
<sequence length="194" mass="21406">MSLVSRETDALAQYAALVRKWNPAINLVAPSTLTDFEHRHVEDCLQVVELSAERTGSWLDIGSGGGLPGLIIAIERPDLDVTLIESDRRKASFLRNAVRELGLQNTRILADRIEDVARLDVANVSARALAPLGLLMAYVSQHLEPSGRAWLMKGRSWQAEVEEAKKVWAFDLTSHPSRTDPDAAILEISGIHHV</sequence>
<comment type="similarity">
    <text evidence="6">Belongs to the methyltransferase superfamily. RNA methyltransferase RsmG family.</text>
</comment>
<dbReference type="GO" id="GO:0005829">
    <property type="term" value="C:cytosol"/>
    <property type="evidence" value="ECO:0007669"/>
    <property type="project" value="TreeGrafter"/>
</dbReference>
<keyword evidence="1 6" id="KW-0963">Cytoplasm</keyword>
<dbReference type="InterPro" id="IPR029063">
    <property type="entry name" value="SAM-dependent_MTases_sf"/>
</dbReference>
<comment type="caution">
    <text evidence="7">The sequence shown here is derived from an EMBL/GenBank/DDBJ whole genome shotgun (WGS) entry which is preliminary data.</text>
</comment>
<keyword evidence="3 6" id="KW-0489">Methyltransferase</keyword>
<accession>A0A562NMT8</accession>
<dbReference type="Pfam" id="PF02527">
    <property type="entry name" value="GidB"/>
    <property type="match status" value="1"/>
</dbReference>
<comment type="caution">
    <text evidence="6">Lacks conserved residue(s) required for the propagation of feature annotation.</text>
</comment>
<protein>
    <recommendedName>
        <fullName evidence="6">Ribosomal RNA small subunit methyltransferase G</fullName>
        <ecNumber evidence="6">2.1.1.170</ecNumber>
    </recommendedName>
    <alternativeName>
        <fullName evidence="6">16S rRNA 7-methylguanosine methyltransferase</fullName>
        <shortName evidence="6">16S rRNA m7G methyltransferase</shortName>
    </alternativeName>
</protein>
<dbReference type="InterPro" id="IPR003682">
    <property type="entry name" value="rRNA_ssu_MeTfrase_G"/>
</dbReference>
<keyword evidence="2 6" id="KW-0698">rRNA processing</keyword>
<dbReference type="AlphaFoldDB" id="A0A562NMT8"/>
<keyword evidence="5 6" id="KW-0949">S-adenosyl-L-methionine</keyword>
<comment type="subcellular location">
    <subcellularLocation>
        <location evidence="6">Cytoplasm</location>
    </subcellularLocation>
</comment>
<organism evidence="7 8">
    <name type="scientific">Paracoccus sulfuroxidans</name>
    <dbReference type="NCBI Taxonomy" id="384678"/>
    <lineage>
        <taxon>Bacteria</taxon>
        <taxon>Pseudomonadati</taxon>
        <taxon>Pseudomonadota</taxon>
        <taxon>Alphaproteobacteria</taxon>
        <taxon>Rhodobacterales</taxon>
        <taxon>Paracoccaceae</taxon>
        <taxon>Paracoccus</taxon>
    </lineage>
</organism>
<dbReference type="PANTHER" id="PTHR31760">
    <property type="entry name" value="S-ADENOSYL-L-METHIONINE-DEPENDENT METHYLTRANSFERASES SUPERFAMILY PROTEIN"/>
    <property type="match status" value="1"/>
</dbReference>
<feature type="binding site" evidence="6">
    <location>
        <position position="67"/>
    </location>
    <ligand>
        <name>S-adenosyl-L-methionine</name>
        <dbReference type="ChEBI" id="CHEBI:59789"/>
    </ligand>
</feature>
<dbReference type="Proteomes" id="UP000316225">
    <property type="component" value="Unassembled WGS sequence"/>
</dbReference>
<keyword evidence="8" id="KW-1185">Reference proteome</keyword>
<feature type="binding site" evidence="6">
    <location>
        <position position="127"/>
    </location>
    <ligand>
        <name>S-adenosyl-L-methionine</name>
        <dbReference type="ChEBI" id="CHEBI:59789"/>
    </ligand>
</feature>
<evidence type="ECO:0000256" key="4">
    <source>
        <dbReference type="ARBA" id="ARBA00022679"/>
    </source>
</evidence>
<dbReference type="HAMAP" id="MF_00074">
    <property type="entry name" value="16SrRNA_methyltr_G"/>
    <property type="match status" value="1"/>
</dbReference>
<keyword evidence="4 6" id="KW-0808">Transferase</keyword>
<gene>
    <name evidence="6" type="primary">rsmG</name>
    <name evidence="7" type="ORF">IQ24_02533</name>
</gene>
<comment type="catalytic activity">
    <reaction evidence="6">
        <text>guanosine(527) in 16S rRNA + S-adenosyl-L-methionine = N(7)-methylguanosine(527) in 16S rRNA + S-adenosyl-L-homocysteine</text>
        <dbReference type="Rhea" id="RHEA:42732"/>
        <dbReference type="Rhea" id="RHEA-COMP:10209"/>
        <dbReference type="Rhea" id="RHEA-COMP:10210"/>
        <dbReference type="ChEBI" id="CHEBI:57856"/>
        <dbReference type="ChEBI" id="CHEBI:59789"/>
        <dbReference type="ChEBI" id="CHEBI:74269"/>
        <dbReference type="ChEBI" id="CHEBI:74480"/>
        <dbReference type="EC" id="2.1.1.170"/>
    </reaction>
</comment>
<evidence type="ECO:0000256" key="6">
    <source>
        <dbReference type="HAMAP-Rule" id="MF_00074"/>
    </source>
</evidence>
<feature type="binding site" evidence="6">
    <location>
        <position position="62"/>
    </location>
    <ligand>
        <name>S-adenosyl-L-methionine</name>
        <dbReference type="ChEBI" id="CHEBI:59789"/>
    </ligand>
</feature>
<proteinExistence type="inferred from homology"/>
<feature type="binding site" evidence="6">
    <location>
        <begin position="113"/>
        <end position="114"/>
    </location>
    <ligand>
        <name>S-adenosyl-L-methionine</name>
        <dbReference type="ChEBI" id="CHEBI:59789"/>
    </ligand>
</feature>
<dbReference type="NCBIfam" id="TIGR00138">
    <property type="entry name" value="rsmG_gidB"/>
    <property type="match status" value="1"/>
</dbReference>
<dbReference type="GO" id="GO:0070043">
    <property type="term" value="F:rRNA (guanine-N7-)-methyltransferase activity"/>
    <property type="evidence" value="ECO:0007669"/>
    <property type="project" value="UniProtKB-UniRule"/>
</dbReference>
<dbReference type="Gene3D" id="3.40.50.150">
    <property type="entry name" value="Vaccinia Virus protein VP39"/>
    <property type="match status" value="1"/>
</dbReference>
<dbReference type="EC" id="2.1.1.170" evidence="6"/>
<dbReference type="RefSeq" id="WP_145398365.1">
    <property type="nucleotide sequence ID" value="NZ_VLKU01000007.1"/>
</dbReference>
<evidence type="ECO:0000256" key="5">
    <source>
        <dbReference type="ARBA" id="ARBA00022691"/>
    </source>
</evidence>
<dbReference type="SUPFAM" id="SSF53335">
    <property type="entry name" value="S-adenosyl-L-methionine-dependent methyltransferases"/>
    <property type="match status" value="1"/>
</dbReference>
<dbReference type="PANTHER" id="PTHR31760:SF0">
    <property type="entry name" value="S-ADENOSYL-L-METHIONINE-DEPENDENT METHYLTRANSFERASES SUPERFAMILY PROTEIN"/>
    <property type="match status" value="1"/>
</dbReference>
<dbReference type="PIRSF" id="PIRSF003078">
    <property type="entry name" value="GidB"/>
    <property type="match status" value="1"/>
</dbReference>